<reference evidence="2 3" key="1">
    <citation type="submission" date="2019-02" db="EMBL/GenBank/DDBJ databases">
        <title>Genome sequencing of the rare red list fungi Phlebia centrifuga.</title>
        <authorList>
            <person name="Buettner E."/>
            <person name="Kellner H."/>
        </authorList>
    </citation>
    <scope>NUCLEOTIDE SEQUENCE [LARGE SCALE GENOMIC DNA]</scope>
    <source>
        <strain evidence="2 3">DSM 108282</strain>
    </source>
</reference>
<evidence type="ECO:0000313" key="3">
    <source>
        <dbReference type="Proteomes" id="UP000309038"/>
    </source>
</evidence>
<keyword evidence="3" id="KW-1185">Reference proteome</keyword>
<name>A0A4V3XAV6_9APHY</name>
<feature type="region of interest" description="Disordered" evidence="1">
    <location>
        <begin position="227"/>
        <end position="247"/>
    </location>
</feature>
<dbReference type="Proteomes" id="UP000309038">
    <property type="component" value="Unassembled WGS sequence"/>
</dbReference>
<comment type="caution">
    <text evidence="2">The sequence shown here is derived from an EMBL/GenBank/DDBJ whole genome shotgun (WGS) entry which is preliminary data.</text>
</comment>
<evidence type="ECO:0000256" key="1">
    <source>
        <dbReference type="SAM" id="MobiDB-lite"/>
    </source>
</evidence>
<sequence length="408" mass="44922">MPKFNPTGDEFISSENTYDGGFHGSTTKYQGLLRLFKAVEHERNFLRAEVGGYRDRIDGLEGGFKELLKTCKTILVKVDTQPEDAQAHSSASVSELPSHKREAYPNVDYWFVADWTDRESKGTTNLTGGVNSEGATAAKCGFLQTADGELLSAEEFKELGKWARAEFMELELAGNAPDKWLSGSTTQQRLKVYLALIRRFPYLGLCHQGYWKAEKYVTNQYPLWRGSRKGNKRSAEQTGPTKRKKSKTIAMNIGNPLLEVLKHVDVDIDVQPHDTPDSLGATEVPLAPTASEEISENSGPTIGPGGDTFVSALTTTSVSASTVDIEPIEPQATAMTVPIAIAAASIGRKSRVFTPGGKHSARNVCGRIWKEQYPRATTAEFNEYFKTLSRTQLKEHEDEAKRLVAAGQ</sequence>
<proteinExistence type="predicted"/>
<organism evidence="2 3">
    <name type="scientific">Hermanssonia centrifuga</name>
    <dbReference type="NCBI Taxonomy" id="98765"/>
    <lineage>
        <taxon>Eukaryota</taxon>
        <taxon>Fungi</taxon>
        <taxon>Dikarya</taxon>
        <taxon>Basidiomycota</taxon>
        <taxon>Agaricomycotina</taxon>
        <taxon>Agaricomycetes</taxon>
        <taxon>Polyporales</taxon>
        <taxon>Meruliaceae</taxon>
        <taxon>Hermanssonia</taxon>
    </lineage>
</organism>
<dbReference type="EMBL" id="SGPJ01000075">
    <property type="protein sequence ID" value="THG99582.1"/>
    <property type="molecule type" value="Genomic_DNA"/>
</dbReference>
<dbReference type="AlphaFoldDB" id="A0A4V3XAV6"/>
<gene>
    <name evidence="2" type="ORF">EW026_g2796</name>
</gene>
<accession>A0A4V3XAV6</accession>
<protein>
    <submittedName>
        <fullName evidence="2">Uncharacterized protein</fullName>
    </submittedName>
</protein>
<evidence type="ECO:0000313" key="2">
    <source>
        <dbReference type="EMBL" id="THG99582.1"/>
    </source>
</evidence>